<dbReference type="AlphaFoldDB" id="A0A7L5NT11"/>
<keyword evidence="1 3" id="KW-0689">Ribosomal protein</keyword>
<protein>
    <recommendedName>
        <fullName evidence="3">40S ribosomal protein S30</fullName>
    </recommendedName>
</protein>
<name>A0A7L5NT11_EUGGR</name>
<keyword evidence="2 3" id="KW-0687">Ribonucleoprotein</keyword>
<evidence type="ECO:0000313" key="5">
    <source>
        <dbReference type="EMBL" id="QLA09594.1"/>
    </source>
</evidence>
<dbReference type="Pfam" id="PF04758">
    <property type="entry name" value="Ribosomal_S30"/>
    <property type="match status" value="1"/>
</dbReference>
<dbReference type="GO" id="GO:0003735">
    <property type="term" value="F:structural constituent of ribosome"/>
    <property type="evidence" value="ECO:0007669"/>
    <property type="project" value="UniProtKB-UniRule"/>
</dbReference>
<evidence type="ECO:0000256" key="2">
    <source>
        <dbReference type="ARBA" id="ARBA00023274"/>
    </source>
</evidence>
<dbReference type="GO" id="GO:0022627">
    <property type="term" value="C:cytosolic small ribosomal subunit"/>
    <property type="evidence" value="ECO:0007669"/>
    <property type="project" value="TreeGrafter"/>
</dbReference>
<dbReference type="PANTHER" id="PTHR12650:SF15">
    <property type="entry name" value="RIBOSOMAL PROTEIN S30, ISOFORM A"/>
    <property type="match status" value="1"/>
</dbReference>
<proteinExistence type="evidence at transcript level"/>
<reference evidence="5" key="1">
    <citation type="submission" date="2020-06" db="EMBL/GenBank/DDBJ databases">
        <title>Cryo-EM structure of the highly atypical cytoplasmic ribosome of Euglena gracilis.</title>
        <authorList>
            <person name="Matzov D."/>
            <person name="Taoka M."/>
            <person name="Nobe Y."/>
            <person name="Yamauchi Y."/>
            <person name="Halfon Y."/>
            <person name="Asis N."/>
            <person name="Zimermann E."/>
            <person name="Rozenberg H."/>
            <person name="Bashan A."/>
            <person name="Bushan S."/>
            <person name="Isobe T."/>
            <person name="Gray M.W."/>
            <person name="Yonath A."/>
            <person name="Shalev-Benami M."/>
        </authorList>
    </citation>
    <scope>NUCLEOTIDE SEQUENCE</scope>
    <source>
        <strain evidence="5">Z</strain>
    </source>
</reference>
<dbReference type="InterPro" id="IPR006846">
    <property type="entry name" value="Ribosomal_eS30"/>
</dbReference>
<organism evidence="5">
    <name type="scientific">Euglena gracilis</name>
    <dbReference type="NCBI Taxonomy" id="3039"/>
    <lineage>
        <taxon>Eukaryota</taxon>
        <taxon>Discoba</taxon>
        <taxon>Euglenozoa</taxon>
        <taxon>Euglenida</taxon>
        <taxon>Spirocuta</taxon>
        <taxon>Euglenophyceae</taxon>
        <taxon>Euglenales</taxon>
        <taxon>Euglenaceae</taxon>
        <taxon>Euglena</taxon>
    </lineage>
</organism>
<evidence type="ECO:0000256" key="1">
    <source>
        <dbReference type="ARBA" id="ARBA00022980"/>
    </source>
</evidence>
<accession>A0A7L5NT11</accession>
<dbReference type="EMBL" id="MT583863">
    <property type="protein sequence ID" value="QLA09594.1"/>
    <property type="molecule type" value="mRNA"/>
</dbReference>
<evidence type="ECO:0000256" key="3">
    <source>
        <dbReference type="RuleBase" id="RU364011"/>
    </source>
</evidence>
<sequence>MGKVHGSLARAGKVKGQTPKVPKQEKKKEAVGRAKKRLLYNKRFISAPVGLGGKRAQPNKQPAGKLG</sequence>
<dbReference type="PANTHER" id="PTHR12650">
    <property type="entry name" value="40S RIBOSOMAL PROTEIN S30/UBIQUITIN-LIKE PROTEIN FUBI"/>
    <property type="match status" value="1"/>
</dbReference>
<feature type="compositionally biased region" description="Basic and acidic residues" evidence="4">
    <location>
        <begin position="22"/>
        <end position="32"/>
    </location>
</feature>
<evidence type="ECO:0000256" key="4">
    <source>
        <dbReference type="SAM" id="MobiDB-lite"/>
    </source>
</evidence>
<comment type="similarity">
    <text evidence="3">Belongs to the eukaryotic ribosomal protein eS30 family.</text>
</comment>
<dbReference type="GO" id="GO:0006412">
    <property type="term" value="P:translation"/>
    <property type="evidence" value="ECO:0007669"/>
    <property type="project" value="InterPro"/>
</dbReference>
<feature type="region of interest" description="Disordered" evidence="4">
    <location>
        <begin position="1"/>
        <end position="35"/>
    </location>
</feature>
<feature type="region of interest" description="Disordered" evidence="4">
    <location>
        <begin position="48"/>
        <end position="67"/>
    </location>
</feature>